<comment type="caution">
    <text evidence="5">The sequence shown here is derived from an EMBL/GenBank/DDBJ whole genome shotgun (WGS) entry which is preliminary data.</text>
</comment>
<evidence type="ECO:0000256" key="1">
    <source>
        <dbReference type="ARBA" id="ARBA00022553"/>
    </source>
</evidence>
<dbReference type="AlphaFoldDB" id="A0A1G2MCW4"/>
<name>A0A1G2MCW4_9BACT</name>
<dbReference type="InterPro" id="IPR011006">
    <property type="entry name" value="CheY-like_superfamily"/>
</dbReference>
<dbReference type="PANTHER" id="PTHR44591">
    <property type="entry name" value="STRESS RESPONSE REGULATOR PROTEIN 1"/>
    <property type="match status" value="1"/>
</dbReference>
<keyword evidence="2" id="KW-0902">Two-component regulatory system</keyword>
<evidence type="ECO:0000313" key="5">
    <source>
        <dbReference type="EMBL" id="OHA21765.1"/>
    </source>
</evidence>
<evidence type="ECO:0000256" key="2">
    <source>
        <dbReference type="ARBA" id="ARBA00023012"/>
    </source>
</evidence>
<accession>A0A1G2MCW4</accession>
<organism evidence="5 6">
    <name type="scientific">Candidatus Taylorbacteria bacterium RIFCSPHIGHO2_02_49_25</name>
    <dbReference type="NCBI Taxonomy" id="1802305"/>
    <lineage>
        <taxon>Bacteria</taxon>
        <taxon>Candidatus Tayloriibacteriota</taxon>
    </lineage>
</organism>
<proteinExistence type="predicted"/>
<dbReference type="PROSITE" id="PS50110">
    <property type="entry name" value="RESPONSE_REGULATORY"/>
    <property type="match status" value="1"/>
</dbReference>
<protein>
    <recommendedName>
        <fullName evidence="4">Response regulatory domain-containing protein</fullName>
    </recommendedName>
</protein>
<dbReference type="EMBL" id="MHRJ01000040">
    <property type="protein sequence ID" value="OHA21765.1"/>
    <property type="molecule type" value="Genomic_DNA"/>
</dbReference>
<keyword evidence="1 3" id="KW-0597">Phosphoprotein</keyword>
<dbReference type="Gene3D" id="3.40.50.2300">
    <property type="match status" value="1"/>
</dbReference>
<feature type="domain" description="Response regulatory" evidence="4">
    <location>
        <begin position="10"/>
        <end position="127"/>
    </location>
</feature>
<sequence>MTDAQTKKTSLLLLDDDQFLLDMYARKFKNSGFEVEAIGGATAALQKLRDGYRPSAILCDLIMPGVDGLEFIEKMQAERLAPDAAVIVLTNTSQPADIARAKSLSVAGYIVKAVATPSEVVEEVRNILQRQRTK</sequence>
<dbReference type="SMART" id="SM00448">
    <property type="entry name" value="REC"/>
    <property type="match status" value="1"/>
</dbReference>
<dbReference type="PANTHER" id="PTHR44591:SF14">
    <property type="entry name" value="PROTEIN PILG"/>
    <property type="match status" value="1"/>
</dbReference>
<evidence type="ECO:0000256" key="3">
    <source>
        <dbReference type="PROSITE-ProRule" id="PRU00169"/>
    </source>
</evidence>
<reference evidence="5 6" key="1">
    <citation type="journal article" date="2016" name="Nat. Commun.">
        <title>Thousands of microbial genomes shed light on interconnected biogeochemical processes in an aquifer system.</title>
        <authorList>
            <person name="Anantharaman K."/>
            <person name="Brown C.T."/>
            <person name="Hug L.A."/>
            <person name="Sharon I."/>
            <person name="Castelle C.J."/>
            <person name="Probst A.J."/>
            <person name="Thomas B.C."/>
            <person name="Singh A."/>
            <person name="Wilkins M.J."/>
            <person name="Karaoz U."/>
            <person name="Brodie E.L."/>
            <person name="Williams K.H."/>
            <person name="Hubbard S.S."/>
            <person name="Banfield J.F."/>
        </authorList>
    </citation>
    <scope>NUCLEOTIDE SEQUENCE [LARGE SCALE GENOMIC DNA]</scope>
</reference>
<gene>
    <name evidence="5" type="ORF">A2W52_02275</name>
</gene>
<evidence type="ECO:0000313" key="6">
    <source>
        <dbReference type="Proteomes" id="UP000176493"/>
    </source>
</evidence>
<dbReference type="SUPFAM" id="SSF52172">
    <property type="entry name" value="CheY-like"/>
    <property type="match status" value="1"/>
</dbReference>
<dbReference type="Proteomes" id="UP000176493">
    <property type="component" value="Unassembled WGS sequence"/>
</dbReference>
<dbReference type="GO" id="GO:0000160">
    <property type="term" value="P:phosphorelay signal transduction system"/>
    <property type="evidence" value="ECO:0007669"/>
    <property type="project" value="UniProtKB-KW"/>
</dbReference>
<dbReference type="InterPro" id="IPR001789">
    <property type="entry name" value="Sig_transdc_resp-reg_receiver"/>
</dbReference>
<feature type="modified residue" description="4-aspartylphosphate" evidence="3">
    <location>
        <position position="60"/>
    </location>
</feature>
<dbReference type="InterPro" id="IPR050595">
    <property type="entry name" value="Bact_response_regulator"/>
</dbReference>
<evidence type="ECO:0000259" key="4">
    <source>
        <dbReference type="PROSITE" id="PS50110"/>
    </source>
</evidence>
<dbReference type="Pfam" id="PF00072">
    <property type="entry name" value="Response_reg"/>
    <property type="match status" value="1"/>
</dbReference>